<evidence type="ECO:0000313" key="2">
    <source>
        <dbReference type="Proteomes" id="UP001596250"/>
    </source>
</evidence>
<organism evidence="1 2">
    <name type="scientific">Marinicrinis lubricantis</name>
    <dbReference type="NCBI Taxonomy" id="2086470"/>
    <lineage>
        <taxon>Bacteria</taxon>
        <taxon>Bacillati</taxon>
        <taxon>Bacillota</taxon>
        <taxon>Bacilli</taxon>
        <taxon>Bacillales</taxon>
        <taxon>Paenibacillaceae</taxon>
    </lineage>
</organism>
<keyword evidence="2" id="KW-1185">Reference proteome</keyword>
<dbReference type="InterPro" id="IPR005358">
    <property type="entry name" value="Puta_zinc/iron-chelating_dom"/>
</dbReference>
<reference evidence="2" key="1">
    <citation type="journal article" date="2019" name="Int. J. Syst. Evol. Microbiol.">
        <title>The Global Catalogue of Microorganisms (GCM) 10K type strain sequencing project: providing services to taxonomists for standard genome sequencing and annotation.</title>
        <authorList>
            <consortium name="The Broad Institute Genomics Platform"/>
            <consortium name="The Broad Institute Genome Sequencing Center for Infectious Disease"/>
            <person name="Wu L."/>
            <person name="Ma J."/>
        </authorList>
    </citation>
    <scope>NUCLEOTIDE SEQUENCE [LARGE SCALE GENOMIC DNA]</scope>
    <source>
        <strain evidence="2">CCM 8749</strain>
    </source>
</reference>
<dbReference type="InterPro" id="IPR052572">
    <property type="entry name" value="UPF0153_domain"/>
</dbReference>
<sequence length="98" mass="10230">MECRPGCGACCIVISISSPIPGMPGGKPAGVPCIQLTPDLKCKLFGKPERPKVCSSLHASPDMCGATDEDAYQILSYMEDATRPIAAAEEESAADQSN</sequence>
<dbReference type="Pfam" id="PF03692">
    <property type="entry name" value="CxxCxxCC"/>
    <property type="match status" value="1"/>
</dbReference>
<dbReference type="PANTHER" id="PTHR36931">
    <property type="entry name" value="UPF0153 PROTEIN YEIW"/>
    <property type="match status" value="1"/>
</dbReference>
<proteinExistence type="predicted"/>
<name>A0ABW1INH8_9BACL</name>
<comment type="caution">
    <text evidence="1">The sequence shown here is derived from an EMBL/GenBank/DDBJ whole genome shotgun (WGS) entry which is preliminary data.</text>
</comment>
<accession>A0ABW1INH8</accession>
<dbReference type="PANTHER" id="PTHR36931:SF1">
    <property type="entry name" value="UPF0153 PROTEIN YEIW"/>
    <property type="match status" value="1"/>
</dbReference>
<evidence type="ECO:0000313" key="1">
    <source>
        <dbReference type="EMBL" id="MFC5986607.1"/>
    </source>
</evidence>
<gene>
    <name evidence="1" type="ORF">ACFPXP_09275</name>
</gene>
<dbReference type="EMBL" id="JBHSQV010000121">
    <property type="protein sequence ID" value="MFC5986607.1"/>
    <property type="molecule type" value="Genomic_DNA"/>
</dbReference>
<dbReference type="Proteomes" id="UP001596250">
    <property type="component" value="Unassembled WGS sequence"/>
</dbReference>
<protein>
    <submittedName>
        <fullName evidence="1">YkgJ family cysteine cluster protein</fullName>
    </submittedName>
</protein>
<dbReference type="RefSeq" id="WP_379893928.1">
    <property type="nucleotide sequence ID" value="NZ_CBCSCT010000090.1"/>
</dbReference>